<dbReference type="GeneID" id="37056547"/>
<dbReference type="GO" id="GO:0005737">
    <property type="term" value="C:cytoplasm"/>
    <property type="evidence" value="ECO:0007669"/>
    <property type="project" value="TreeGrafter"/>
</dbReference>
<name>A0A317W4I7_ASPEC</name>
<keyword evidence="1" id="KW-0732">Signal</keyword>
<feature type="signal peptide" evidence="1">
    <location>
        <begin position="1"/>
        <end position="20"/>
    </location>
</feature>
<dbReference type="GO" id="GO:0016791">
    <property type="term" value="F:phosphatase activity"/>
    <property type="evidence" value="ECO:0007669"/>
    <property type="project" value="TreeGrafter"/>
</dbReference>
<accession>A0A317W4I7</accession>
<dbReference type="SMART" id="SM00855">
    <property type="entry name" value="PGAM"/>
    <property type="match status" value="1"/>
</dbReference>
<dbReference type="PANTHER" id="PTHR48100">
    <property type="entry name" value="BROAD-SPECIFICITY PHOSPHATASE YOR283W-RELATED"/>
    <property type="match status" value="1"/>
</dbReference>
<dbReference type="RefSeq" id="XP_025391917.1">
    <property type="nucleotide sequence ID" value="XM_025534585.1"/>
</dbReference>
<dbReference type="InterPro" id="IPR050275">
    <property type="entry name" value="PGM_Phosphatase"/>
</dbReference>
<evidence type="ECO:0000313" key="2">
    <source>
        <dbReference type="EMBL" id="PWY81494.1"/>
    </source>
</evidence>
<organism evidence="2 3">
    <name type="scientific">Aspergillus eucalypticola (strain CBS 122712 / IBT 29274)</name>
    <dbReference type="NCBI Taxonomy" id="1448314"/>
    <lineage>
        <taxon>Eukaryota</taxon>
        <taxon>Fungi</taxon>
        <taxon>Dikarya</taxon>
        <taxon>Ascomycota</taxon>
        <taxon>Pezizomycotina</taxon>
        <taxon>Eurotiomycetes</taxon>
        <taxon>Eurotiomycetidae</taxon>
        <taxon>Eurotiales</taxon>
        <taxon>Aspergillaceae</taxon>
        <taxon>Aspergillus</taxon>
        <taxon>Aspergillus subgen. Circumdati</taxon>
    </lineage>
</organism>
<sequence length="373" mass="41061">MKLVSSIAPLAIALTATAQASYINYTTVTGYFLQDEASTDASTFDYTTTNFGLINRTYSSDNPHNDNLLTQWERFHHHITTLNHLSPSTISYKVLFLGRHGEGYHNAAESYYGTPAWNCYYSLLTGNSTTTWSDADLTPTGIQQAQIAHSFWSHQIASQRIHTPDTYFVSPLLRALHTANITFSDLALQSPFIPTIKEFFRESVTLHTCDHRHNATYIHSLFPEWTFEKGFSEEDGMWDGVRAESNGAQDVRSKVALDEVFAGDEVGMFVSVTSHSGEIASLLRVMGHREFGLRTGAVLPVLVRGEIVGDALEPTVTGTKWETSAHCTAPPVTSVSSGQSLIARIGMPSTRDKVVVEGLSNYSPLVCNRVGSA</sequence>
<gene>
    <name evidence="2" type="ORF">BO83DRAFT_414703</name>
</gene>
<dbReference type="OrthoDB" id="496981at2759"/>
<evidence type="ECO:0000313" key="3">
    <source>
        <dbReference type="Proteomes" id="UP000246171"/>
    </source>
</evidence>
<dbReference type="Pfam" id="PF00300">
    <property type="entry name" value="His_Phos_1"/>
    <property type="match status" value="1"/>
</dbReference>
<keyword evidence="3" id="KW-1185">Reference proteome</keyword>
<reference evidence="2" key="1">
    <citation type="submission" date="2016-12" db="EMBL/GenBank/DDBJ databases">
        <title>The genomes of Aspergillus section Nigri reveals drivers in fungal speciation.</title>
        <authorList>
            <consortium name="DOE Joint Genome Institute"/>
            <person name="Vesth T.C."/>
            <person name="Nybo J."/>
            <person name="Theobald S."/>
            <person name="Brandl J."/>
            <person name="Frisvad J.C."/>
            <person name="Nielsen K.F."/>
            <person name="Lyhne E.K."/>
            <person name="Kogle M.E."/>
            <person name="Kuo A."/>
            <person name="Riley R."/>
            <person name="Clum A."/>
            <person name="Nolan M."/>
            <person name="Lipzen A."/>
            <person name="Salamov A."/>
            <person name="Henrissat B."/>
            <person name="Wiebenga A."/>
            <person name="De vries R.P."/>
            <person name="Grigoriev I.V."/>
            <person name="Mortensen U.H."/>
            <person name="Andersen M.R."/>
            <person name="Baker S.E."/>
        </authorList>
    </citation>
    <scope>NUCLEOTIDE SEQUENCE</scope>
    <source>
        <strain evidence="2">CBS 122712</strain>
    </source>
</reference>
<dbReference type="VEuPathDB" id="FungiDB:BO83DRAFT_414703"/>
<feature type="chain" id="PRO_5016351475" evidence="1">
    <location>
        <begin position="21"/>
        <end position="373"/>
    </location>
</feature>
<dbReference type="Proteomes" id="UP000246171">
    <property type="component" value="Unassembled WGS sequence"/>
</dbReference>
<dbReference type="InterPro" id="IPR029033">
    <property type="entry name" value="His_PPase_superfam"/>
</dbReference>
<dbReference type="InterPro" id="IPR013078">
    <property type="entry name" value="His_Pase_superF_clade-1"/>
</dbReference>
<dbReference type="Gene3D" id="3.40.50.1240">
    <property type="entry name" value="Phosphoglycerate mutase-like"/>
    <property type="match status" value="1"/>
</dbReference>
<dbReference type="EMBL" id="MSFU01000004">
    <property type="protein sequence ID" value="PWY81494.1"/>
    <property type="molecule type" value="Genomic_DNA"/>
</dbReference>
<dbReference type="AlphaFoldDB" id="A0A317W4I7"/>
<dbReference type="CDD" id="cd07067">
    <property type="entry name" value="HP_PGM_like"/>
    <property type="match status" value="1"/>
</dbReference>
<proteinExistence type="predicted"/>
<evidence type="ECO:0000256" key="1">
    <source>
        <dbReference type="SAM" id="SignalP"/>
    </source>
</evidence>
<protein>
    <submittedName>
        <fullName evidence="2">Phosphoglycerate mutase-like protein</fullName>
    </submittedName>
</protein>
<dbReference type="SUPFAM" id="SSF53254">
    <property type="entry name" value="Phosphoglycerate mutase-like"/>
    <property type="match status" value="1"/>
</dbReference>
<dbReference type="PANTHER" id="PTHR48100:SF32">
    <property type="entry name" value="ANCHORED PROTEIN, PUTATIVE (AFU_ORTHOLOGUE AFUA_1G10590)-RELATED"/>
    <property type="match status" value="1"/>
</dbReference>
<comment type="caution">
    <text evidence="2">The sequence shown here is derived from an EMBL/GenBank/DDBJ whole genome shotgun (WGS) entry which is preliminary data.</text>
</comment>